<comment type="caution">
    <text evidence="1">The sequence shown here is derived from an EMBL/GenBank/DDBJ whole genome shotgun (WGS) entry which is preliminary data.</text>
</comment>
<dbReference type="EMBL" id="JAVDWE010000003">
    <property type="protein sequence ID" value="MDR7093905.1"/>
    <property type="molecule type" value="Genomic_DNA"/>
</dbReference>
<protein>
    <submittedName>
        <fullName evidence="1">Outer membrane protein assembly factor BamC</fullName>
    </submittedName>
</protein>
<keyword evidence="2" id="KW-1185">Reference proteome</keyword>
<accession>A0ABU1V969</accession>
<sequence>MFNRILSPTLRTPVSGAGLLTRLGLLAAAALVVSGCSMLQEDKIDYKSAKRGTTLDVPPDLSQLSRDSRYNVPGGVVTASGYETAQPAQATAATTAATTVGDVRIERAGTQRWLVVDRPADKLWAPVRDFWQENGFLLDVDQEALGIMETDWAENRAKIPQDIIRSTIGRVFDSLYSTGERDRFRTRFERTANGGTEIYISHRGMVEVYSTKEKDQTVWQPRPADVELETEFLRRLMVKLGVAEAQARAVTASQPVQAAAKVVVVNGAPAVEFDDNFDRAWRRVGLSLDRTGFTVEDRNRSQGMYYVRWVEPVTDAKDPGFFARMFGASKTEAATERYRVSVRSVDNKTTVAVLDSQGRPDSSASAQRIAKLLADDLK</sequence>
<dbReference type="Gene3D" id="3.30.310.170">
    <property type="entry name" value="Outer membrane protein assembly factor BamC"/>
    <property type="match status" value="1"/>
</dbReference>
<gene>
    <name evidence="1" type="ORF">J2X09_001637</name>
</gene>
<dbReference type="Proteomes" id="UP001265550">
    <property type="component" value="Unassembled WGS sequence"/>
</dbReference>
<evidence type="ECO:0000313" key="1">
    <source>
        <dbReference type="EMBL" id="MDR7093905.1"/>
    </source>
</evidence>
<name>A0ABU1V969_9BURK</name>
<reference evidence="1 2" key="1">
    <citation type="submission" date="2023-07" db="EMBL/GenBank/DDBJ databases">
        <title>Sorghum-associated microbial communities from plants grown in Nebraska, USA.</title>
        <authorList>
            <person name="Schachtman D."/>
        </authorList>
    </citation>
    <scope>NUCLEOTIDE SEQUENCE [LARGE SCALE GENOMIC DNA]</scope>
    <source>
        <strain evidence="1 2">BE240</strain>
    </source>
</reference>
<dbReference type="InterPro" id="IPR042268">
    <property type="entry name" value="BamC_C"/>
</dbReference>
<dbReference type="RefSeq" id="WP_204732234.1">
    <property type="nucleotide sequence ID" value="NZ_JAVDWE010000003.1"/>
</dbReference>
<evidence type="ECO:0000313" key="2">
    <source>
        <dbReference type="Proteomes" id="UP001265550"/>
    </source>
</evidence>
<dbReference type="Pfam" id="PF06804">
    <property type="entry name" value="Lipoprotein_18"/>
    <property type="match status" value="1"/>
</dbReference>
<dbReference type="InterPro" id="IPR010653">
    <property type="entry name" value="NlpB/DapX"/>
</dbReference>
<organism evidence="1 2">
    <name type="scientific">Hydrogenophaga laconesensis</name>
    <dbReference type="NCBI Taxonomy" id="1805971"/>
    <lineage>
        <taxon>Bacteria</taxon>
        <taxon>Pseudomonadati</taxon>
        <taxon>Pseudomonadota</taxon>
        <taxon>Betaproteobacteria</taxon>
        <taxon>Burkholderiales</taxon>
        <taxon>Comamonadaceae</taxon>
        <taxon>Hydrogenophaga</taxon>
    </lineage>
</organism>
<proteinExistence type="predicted"/>